<evidence type="ECO:0000313" key="3">
    <source>
        <dbReference type="Proteomes" id="UP000032811"/>
    </source>
</evidence>
<protein>
    <submittedName>
        <fullName evidence="2">Membrane protein</fullName>
    </submittedName>
</protein>
<dbReference type="GeneID" id="97538628"/>
<feature type="transmembrane region" description="Helical" evidence="1">
    <location>
        <begin position="517"/>
        <end position="536"/>
    </location>
</feature>
<gene>
    <name evidence="2" type="ORF">ATCC9714_28051</name>
</gene>
<feature type="transmembrane region" description="Helical" evidence="1">
    <location>
        <begin position="358"/>
        <end position="378"/>
    </location>
</feature>
<keyword evidence="3" id="KW-1185">Reference proteome</keyword>
<feature type="transmembrane region" description="Helical" evidence="1">
    <location>
        <begin position="592"/>
        <end position="611"/>
    </location>
</feature>
<feature type="transmembrane region" description="Helical" evidence="1">
    <location>
        <begin position="407"/>
        <end position="428"/>
    </location>
</feature>
<dbReference type="InterPro" id="IPR043748">
    <property type="entry name" value="DUF5693"/>
</dbReference>
<feature type="transmembrane region" description="Helical" evidence="1">
    <location>
        <begin position="623"/>
        <end position="648"/>
    </location>
</feature>
<evidence type="ECO:0000256" key="1">
    <source>
        <dbReference type="SAM" id="Phobius"/>
    </source>
</evidence>
<feature type="transmembrane region" description="Helical" evidence="1">
    <location>
        <begin position="475"/>
        <end position="496"/>
    </location>
</feature>
<dbReference type="EMBL" id="LN679998">
    <property type="protein sequence ID" value="CEJ74917.1"/>
    <property type="molecule type" value="Genomic_DNA"/>
</dbReference>
<organism evidence="2 3">
    <name type="scientific">Paraclostridium sordellii</name>
    <name type="common">Clostridium sordellii</name>
    <dbReference type="NCBI Taxonomy" id="1505"/>
    <lineage>
        <taxon>Bacteria</taxon>
        <taxon>Bacillati</taxon>
        <taxon>Bacillota</taxon>
        <taxon>Clostridia</taxon>
        <taxon>Peptostreptococcales</taxon>
        <taxon>Peptostreptococcaceae</taxon>
        <taxon>Paraclostridium</taxon>
    </lineage>
</organism>
<dbReference type="Proteomes" id="UP000032811">
    <property type="component" value="Chromosome 1"/>
</dbReference>
<keyword evidence="1" id="KW-1133">Transmembrane helix</keyword>
<feature type="transmembrane region" description="Helical" evidence="1">
    <location>
        <begin position="440"/>
        <end position="460"/>
    </location>
</feature>
<feature type="transmembrane region" description="Helical" evidence="1">
    <location>
        <begin position="385"/>
        <end position="401"/>
    </location>
</feature>
<feature type="transmembrane region" description="Helical" evidence="1">
    <location>
        <begin position="566"/>
        <end position="583"/>
    </location>
</feature>
<accession>A0ABP1XYQ2</accession>
<reference evidence="2 3" key="1">
    <citation type="submission" date="2014-11" db="EMBL/GenBank/DDBJ databases">
        <authorList>
            <person name="Aslett M.A."/>
            <person name="De Silva N."/>
        </authorList>
    </citation>
    <scope>NUCLEOTIDE SEQUENCE [LARGE SCALE GENOMIC DNA]</scope>
    <source>
        <strain evidence="2 3">ATCC9714</strain>
    </source>
</reference>
<proteinExistence type="predicted"/>
<keyword evidence="1" id="KW-0472">Membrane</keyword>
<dbReference type="Pfam" id="PF18949">
    <property type="entry name" value="DUF5693"/>
    <property type="match status" value="1"/>
</dbReference>
<dbReference type="RefSeq" id="WP_057545402.1">
    <property type="nucleotide sequence ID" value="NZ_CDNJ01000014.1"/>
</dbReference>
<sequence>MKKNLKVVFALVFIISLILGSKILINRVKEESKNNTYEIGISDSSISSMNDSELKNLYKQMNQEGVKSIIVKNESLYQVSKYRSLQILDLDTFLKKNERYKDTDVFKEKSKNNIVISLDKKEFLKNELDIIESYLSSYKVLNNKDKMIFYIDEKMMINNNGKKVENPILTNQFFINEKRVREIELNKFNAVLGIANVENERNQKLLLNQIKYMARVYGTDQVQLRGQSLLGYPNNTKHYFEELQNEKITVFLTEFQNSIGLTTYSELNKGNITRAHEVNVNELNLNKNELAARISRAIKERNIRFIAIGDFINYKNSGSVESSINDLMYSIKEAKEQIGNKYSIGIAKPVPIMQQHNISIIFICMAFGALLSLTILSLFEKNLKVSIALFSIVTLVSVFVVKSDIDILIKLYTFSIAIFGAFSSIVIPYKSKLKSFLLKYILSSFIAISAGVIIASIMYGTDYMLKLKSFSGVKFLYVLPPVLITIWVVLSINMGQIKNLKSLKSIKYEIIKKFKKLRLYHLVIGICILAAIYIYVSRSGNGGNASEFELKIRAFMEKILYVRPRTKEFLIGYPALFISYYLYNKNKKISQYILILGSIATMSTVNTFTHLHTPFLYSLLRTMYGVAFGAIIGVLYIFLLNVLIKFIYNKKRI</sequence>
<evidence type="ECO:0000313" key="2">
    <source>
        <dbReference type="EMBL" id="CEJ74917.1"/>
    </source>
</evidence>
<name>A0ABP1XYQ2_PARSO</name>
<keyword evidence="1" id="KW-0812">Transmembrane</keyword>